<organism evidence="1 2">
    <name type="scientific">Nocardia farcinica (strain IFM 10152)</name>
    <dbReference type="NCBI Taxonomy" id="247156"/>
    <lineage>
        <taxon>Bacteria</taxon>
        <taxon>Bacillati</taxon>
        <taxon>Actinomycetota</taxon>
        <taxon>Actinomycetes</taxon>
        <taxon>Mycobacteriales</taxon>
        <taxon>Nocardiaceae</taxon>
        <taxon>Nocardia</taxon>
    </lineage>
</organism>
<evidence type="ECO:0000313" key="1">
    <source>
        <dbReference type="EMBL" id="BAD60087.1"/>
    </source>
</evidence>
<proteinExistence type="predicted"/>
<dbReference type="KEGG" id="nfa:NFA_52350"/>
<dbReference type="Proteomes" id="UP000006820">
    <property type="component" value="Chromosome"/>
</dbReference>
<dbReference type="EMBL" id="AP006618">
    <property type="protein sequence ID" value="BAD60087.1"/>
    <property type="molecule type" value="Genomic_DNA"/>
</dbReference>
<keyword evidence="2" id="KW-1185">Reference proteome</keyword>
<dbReference type="HOGENOM" id="CLU_873866_0_0_11"/>
<gene>
    <name evidence="1" type="ordered locus">NFA_52350</name>
</gene>
<dbReference type="eggNOG" id="ENOG5031G2J">
    <property type="taxonomic scope" value="Bacteria"/>
</dbReference>
<name>Q5YP04_NOCFA</name>
<dbReference type="AlphaFoldDB" id="Q5YP04"/>
<sequence length="318" mass="34450">MPGSRTAVRELAASFRPPVDASFAVAFGLAVPALARRCPVDRVCSRCLDPWFGGADFHHVAREDLIDRQPVLDVAGDAGQAPFSRVVFDLDGWHVRPLIGMGPVLRVVAGVAPVTDSVEPVEVESCGLVRREEKPRGSATSLLDRQISLGPCPDETLLHRPHMLDTEFPHSGVVLIRDLAPPPPLDLAADQLEIGYDIPAAQFALLFLDLFHRAQLLLRQLYAQGAQQSALVLALGFPDFVELLNQFFVLLRQRFGVDGLPGLGSLGDLLDLFPHLGTVVIALPRQLLTGLERLHKYLVTTAAPLLPDLLTCLLGDAG</sequence>
<protein>
    <submittedName>
        <fullName evidence="1">Uncharacterized protein</fullName>
    </submittedName>
</protein>
<accession>Q5YP04</accession>
<reference evidence="1 2" key="1">
    <citation type="journal article" date="2004" name="Proc. Natl. Acad. Sci. U.S.A.">
        <title>The complete genomic sequence of Nocardia farcinica IFM 10152.</title>
        <authorList>
            <person name="Ishikawa J."/>
            <person name="Yamashita A."/>
            <person name="Mikami Y."/>
            <person name="Hoshino Y."/>
            <person name="Kurita H."/>
            <person name="Hotta K."/>
            <person name="Shiba T."/>
            <person name="Hattori M."/>
        </authorList>
    </citation>
    <scope>NUCLEOTIDE SEQUENCE [LARGE SCALE GENOMIC DNA]</scope>
    <source>
        <strain evidence="1 2">IFM 10152</strain>
    </source>
</reference>
<dbReference type="STRING" id="247156.NFA_52350"/>
<evidence type="ECO:0000313" key="2">
    <source>
        <dbReference type="Proteomes" id="UP000006820"/>
    </source>
</evidence>